<keyword evidence="9" id="KW-0675">Receptor</keyword>
<dbReference type="GO" id="GO:0038023">
    <property type="term" value="F:signaling receptor activity"/>
    <property type="evidence" value="ECO:0007669"/>
    <property type="project" value="InterPro"/>
</dbReference>
<feature type="transmembrane region" description="Helical" evidence="12">
    <location>
        <begin position="282"/>
        <end position="301"/>
    </location>
</feature>
<dbReference type="Proteomes" id="UP001163046">
    <property type="component" value="Unassembled WGS sequence"/>
</dbReference>
<evidence type="ECO:0000256" key="3">
    <source>
        <dbReference type="ARBA" id="ARBA00022703"/>
    </source>
</evidence>
<keyword evidence="3" id="KW-0053">Apoptosis</keyword>
<evidence type="ECO:0000256" key="2">
    <source>
        <dbReference type="ARBA" id="ARBA00022692"/>
    </source>
</evidence>
<dbReference type="Gene3D" id="1.20.5.340">
    <property type="match status" value="1"/>
</dbReference>
<feature type="region of interest" description="Disordered" evidence="11">
    <location>
        <begin position="69"/>
        <end position="272"/>
    </location>
</feature>
<dbReference type="GO" id="GO:0005886">
    <property type="term" value="C:plasma membrane"/>
    <property type="evidence" value="ECO:0007669"/>
    <property type="project" value="TreeGrafter"/>
</dbReference>
<evidence type="ECO:0000256" key="1">
    <source>
        <dbReference type="ARBA" id="ARBA00004167"/>
    </source>
</evidence>
<keyword evidence="15" id="KW-1185">Reference proteome</keyword>
<evidence type="ECO:0000313" key="14">
    <source>
        <dbReference type="EMBL" id="KAJ7383312.1"/>
    </source>
</evidence>
<evidence type="ECO:0000256" key="4">
    <source>
        <dbReference type="ARBA" id="ARBA00022729"/>
    </source>
</evidence>
<comment type="subcellular location">
    <subcellularLocation>
        <location evidence="1">Membrane</location>
        <topology evidence="1">Single-pass membrane protein</topology>
    </subcellularLocation>
</comment>
<dbReference type="InterPro" id="IPR047526">
    <property type="entry name" value="TNR19/27/EDAR"/>
</dbReference>
<accession>A0A9W9ZKH3</accession>
<dbReference type="InterPro" id="IPR011029">
    <property type="entry name" value="DEATH-like_dom_sf"/>
</dbReference>
<dbReference type="GO" id="GO:0007165">
    <property type="term" value="P:signal transduction"/>
    <property type="evidence" value="ECO:0007669"/>
    <property type="project" value="InterPro"/>
</dbReference>
<name>A0A9W9ZKH3_9CNID</name>
<evidence type="ECO:0000256" key="9">
    <source>
        <dbReference type="ARBA" id="ARBA00023170"/>
    </source>
</evidence>
<dbReference type="CDD" id="cd00185">
    <property type="entry name" value="TNFRSF"/>
    <property type="match status" value="1"/>
</dbReference>
<feature type="compositionally biased region" description="Polar residues" evidence="11">
    <location>
        <begin position="180"/>
        <end position="190"/>
    </location>
</feature>
<feature type="domain" description="Death" evidence="13">
    <location>
        <begin position="826"/>
        <end position="909"/>
    </location>
</feature>
<comment type="caution">
    <text evidence="14">The sequence shown here is derived from an EMBL/GenBank/DDBJ whole genome shotgun (WGS) entry which is preliminary data.</text>
</comment>
<dbReference type="Gene3D" id="1.10.533.10">
    <property type="entry name" value="Death Domain, Fas"/>
    <property type="match status" value="2"/>
</dbReference>
<feature type="compositionally biased region" description="Polar residues" evidence="11">
    <location>
        <begin position="74"/>
        <end position="102"/>
    </location>
</feature>
<keyword evidence="8" id="KW-1015">Disulfide bond</keyword>
<dbReference type="EMBL" id="MU825902">
    <property type="protein sequence ID" value="KAJ7383312.1"/>
    <property type="molecule type" value="Genomic_DNA"/>
</dbReference>
<dbReference type="GO" id="GO:0046330">
    <property type="term" value="P:positive regulation of JNK cascade"/>
    <property type="evidence" value="ECO:0007669"/>
    <property type="project" value="InterPro"/>
</dbReference>
<feature type="compositionally biased region" description="Polar residues" evidence="11">
    <location>
        <begin position="110"/>
        <end position="141"/>
    </location>
</feature>
<dbReference type="GO" id="GO:0043123">
    <property type="term" value="P:positive regulation of canonical NF-kappaB signal transduction"/>
    <property type="evidence" value="ECO:0007669"/>
    <property type="project" value="InterPro"/>
</dbReference>
<evidence type="ECO:0000313" key="15">
    <source>
        <dbReference type="Proteomes" id="UP001163046"/>
    </source>
</evidence>
<feature type="compositionally biased region" description="Polar residues" evidence="11">
    <location>
        <begin position="215"/>
        <end position="260"/>
    </location>
</feature>
<feature type="region of interest" description="Disordered" evidence="11">
    <location>
        <begin position="749"/>
        <end position="802"/>
    </location>
</feature>
<evidence type="ECO:0000256" key="12">
    <source>
        <dbReference type="SAM" id="Phobius"/>
    </source>
</evidence>
<dbReference type="PROSITE" id="PS00652">
    <property type="entry name" value="TNFR_NGFR_1"/>
    <property type="match status" value="1"/>
</dbReference>
<sequence length="920" mass="101756">MLTECTATQNRKCDSTCQDPNYYLNSDNECRECYFCCDTVSEGERLQQCKNIGMPRNKQCEKTTKNKQCKLASDPSTPHAPTTDEYVSTTDGHVSTTDGHASTTDEHVSTTDGHVSTTDGHVSTTDGHVSTTDGHVSTTDGHVSINDGHVSTTDGHVSTTDGHVSTTDGHVSTTDEHVSTTDGHVSTTDGHVSINDGHVSTTDGHVSTTDEHVSTTDGHVSTTDGHVSTTDGHVSTTDGHVSTTDGHVSTTDGHASTTDGHSIDDSSTLKDKDNKGPITTQAFLVAVPACLVVICLGIIIIKGTLRIHDRREPPYRYVPKPNPAVIPADRLVSDMESLRDEEGNVMFIYVQTKLDAAETSIRRTWRSVGRAFVSSDYLDLIEADRASPTESLLTILKTSLAKEPTMREFVKALINCNRNDVANYICNWPWKIEKIASMGEDQHQKVQDQVRKAAIIAKNHGNMKNHIVIKKILRVLLLLSWLQSVVGGCSLIRNIVRYDVKHPEVIEECVPCPDCPEGHGLSPQCGSRIPKHFKIECKRCLVNETYSNNHGIESCKPCQECHLKNVIQHCTVSQNRICGIKCPQFSFLDDNNVCQECYFCCGNVSEAYRRQGCKDIGMNRNLQCENTPQNQRCKRALMWKKLQLQLTRSDTKPTVSHDRNQSNHGTMAEKQATSIPHHTSQKLITGSQYPAMLPVNDNNNTSVLSTKKEKGQKENGTTFLGVVLGVVAIVIVVLALAAVLFSNWKRCKSPRTEPELDSTELSPLQPIRHEPEDSDRSTSNSQDKLTNAVPAKEVGTPNPADIPADRLVSDMELLYDDKGKVMFQHVQDMLDAVETSTRRTWRSVGRAFEVSSVQLDLIETAYIARRSPTESLLEILKTSLAKEPTMREFVKALINCNRNDVANYICNWSSWEIAEDQPRI</sequence>
<keyword evidence="7 12" id="KW-0472">Membrane</keyword>
<feature type="compositionally biased region" description="Basic and acidic residues" evidence="11">
    <location>
        <begin position="261"/>
        <end position="272"/>
    </location>
</feature>
<evidence type="ECO:0000256" key="8">
    <source>
        <dbReference type="ARBA" id="ARBA00023157"/>
    </source>
</evidence>
<dbReference type="GO" id="GO:0006915">
    <property type="term" value="P:apoptotic process"/>
    <property type="evidence" value="ECO:0007669"/>
    <property type="project" value="UniProtKB-KW"/>
</dbReference>
<dbReference type="OrthoDB" id="5978417at2759"/>
<feature type="compositionally biased region" description="Basic and acidic residues" evidence="11">
    <location>
        <begin position="767"/>
        <end position="776"/>
    </location>
</feature>
<protein>
    <recommendedName>
        <fullName evidence="13">Death domain-containing protein</fullName>
    </recommendedName>
</protein>
<keyword evidence="2 12" id="KW-0812">Transmembrane</keyword>
<evidence type="ECO:0000256" key="7">
    <source>
        <dbReference type="ARBA" id="ARBA00023136"/>
    </source>
</evidence>
<keyword evidence="6 12" id="KW-1133">Transmembrane helix</keyword>
<evidence type="ECO:0000259" key="13">
    <source>
        <dbReference type="PROSITE" id="PS50017"/>
    </source>
</evidence>
<feature type="region of interest" description="Disordered" evidence="11">
    <location>
        <begin position="649"/>
        <end position="681"/>
    </location>
</feature>
<feature type="transmembrane region" description="Helical" evidence="12">
    <location>
        <begin position="719"/>
        <end position="741"/>
    </location>
</feature>
<proteinExistence type="predicted"/>
<gene>
    <name evidence="14" type="ORF">OS493_029279</name>
</gene>
<dbReference type="PROSITE" id="PS50017">
    <property type="entry name" value="DEATH_DOMAIN"/>
    <property type="match status" value="1"/>
</dbReference>
<feature type="compositionally biased region" description="Polar residues" evidence="11">
    <location>
        <begin position="198"/>
        <end position="207"/>
    </location>
</feature>
<dbReference type="Gene3D" id="2.10.50.10">
    <property type="entry name" value="Tumor Necrosis Factor Receptor, subunit A, domain 2"/>
    <property type="match status" value="1"/>
</dbReference>
<feature type="compositionally biased region" description="Basic and acidic residues" evidence="11">
    <location>
        <begin position="649"/>
        <end position="661"/>
    </location>
</feature>
<dbReference type="Pfam" id="PF00531">
    <property type="entry name" value="Death"/>
    <property type="match status" value="1"/>
</dbReference>
<dbReference type="SUPFAM" id="SSF47986">
    <property type="entry name" value="DEATH domain"/>
    <property type="match status" value="2"/>
</dbReference>
<feature type="compositionally biased region" description="Polar residues" evidence="11">
    <location>
        <begin position="671"/>
        <end position="681"/>
    </location>
</feature>
<dbReference type="InterPro" id="IPR000488">
    <property type="entry name" value="Death_dom"/>
</dbReference>
<dbReference type="AlphaFoldDB" id="A0A9W9ZKH3"/>
<feature type="compositionally biased region" description="Polar residues" evidence="11">
    <location>
        <begin position="149"/>
        <end position="172"/>
    </location>
</feature>
<keyword evidence="5" id="KW-0677">Repeat</keyword>
<dbReference type="CDD" id="cd01670">
    <property type="entry name" value="Death"/>
    <property type="match status" value="1"/>
</dbReference>
<keyword evidence="4" id="KW-0732">Signal</keyword>
<reference evidence="14" key="1">
    <citation type="submission" date="2023-01" db="EMBL/GenBank/DDBJ databases">
        <title>Genome assembly of the deep-sea coral Lophelia pertusa.</title>
        <authorList>
            <person name="Herrera S."/>
            <person name="Cordes E."/>
        </authorList>
    </citation>
    <scope>NUCLEOTIDE SEQUENCE</scope>
    <source>
        <strain evidence="14">USNM1676648</strain>
        <tissue evidence="14">Polyp</tissue>
    </source>
</reference>
<evidence type="ECO:0000256" key="10">
    <source>
        <dbReference type="ARBA" id="ARBA00023180"/>
    </source>
</evidence>
<organism evidence="14 15">
    <name type="scientific">Desmophyllum pertusum</name>
    <dbReference type="NCBI Taxonomy" id="174260"/>
    <lineage>
        <taxon>Eukaryota</taxon>
        <taxon>Metazoa</taxon>
        <taxon>Cnidaria</taxon>
        <taxon>Anthozoa</taxon>
        <taxon>Hexacorallia</taxon>
        <taxon>Scleractinia</taxon>
        <taxon>Caryophylliina</taxon>
        <taxon>Caryophylliidae</taxon>
        <taxon>Desmophyllum</taxon>
    </lineage>
</organism>
<evidence type="ECO:0000256" key="5">
    <source>
        <dbReference type="ARBA" id="ARBA00022737"/>
    </source>
</evidence>
<evidence type="ECO:0000256" key="11">
    <source>
        <dbReference type="SAM" id="MobiDB-lite"/>
    </source>
</evidence>
<evidence type="ECO:0000256" key="6">
    <source>
        <dbReference type="ARBA" id="ARBA00022989"/>
    </source>
</evidence>
<keyword evidence="10" id="KW-0325">Glycoprotein</keyword>
<dbReference type="InterPro" id="IPR001368">
    <property type="entry name" value="TNFR/NGFR_Cys_rich_reg"/>
</dbReference>
<dbReference type="PANTHER" id="PTHR12120:SF10">
    <property type="entry name" value="TNFR-CYS DOMAIN-CONTAINING PROTEIN"/>
    <property type="match status" value="1"/>
</dbReference>
<dbReference type="PANTHER" id="PTHR12120">
    <property type="entry name" value="TNFR-CYS DOMAIN-CONTAINING PROTEIN"/>
    <property type="match status" value="1"/>
</dbReference>